<evidence type="ECO:0000256" key="1">
    <source>
        <dbReference type="ARBA" id="ARBA00010617"/>
    </source>
</evidence>
<dbReference type="OrthoDB" id="9764248at2"/>
<dbReference type="RefSeq" id="WP_023431540.1">
    <property type="nucleotide sequence ID" value="NZ_AWXZ01000017.1"/>
</dbReference>
<dbReference type="GO" id="GO:0004497">
    <property type="term" value="F:monooxygenase activity"/>
    <property type="evidence" value="ECO:0007669"/>
    <property type="project" value="UniProtKB-KW"/>
</dbReference>
<organism evidence="2 3">
    <name type="scientific">Lutibaculum baratangense AMV1</name>
    <dbReference type="NCBI Taxonomy" id="631454"/>
    <lineage>
        <taxon>Bacteria</taxon>
        <taxon>Pseudomonadati</taxon>
        <taxon>Pseudomonadota</taxon>
        <taxon>Alphaproteobacteria</taxon>
        <taxon>Hyphomicrobiales</taxon>
        <taxon>Tepidamorphaceae</taxon>
        <taxon>Lutibaculum</taxon>
    </lineage>
</organism>
<dbReference type="Gene3D" id="1.10.630.10">
    <property type="entry name" value="Cytochrome P450"/>
    <property type="match status" value="1"/>
</dbReference>
<accession>V4RSE6</accession>
<protein>
    <submittedName>
        <fullName evidence="2">Cytochrome P450 monooxygenase</fullName>
    </submittedName>
</protein>
<comment type="caution">
    <text evidence="2">The sequence shown here is derived from an EMBL/GenBank/DDBJ whole genome shotgun (WGS) entry which is preliminary data.</text>
</comment>
<dbReference type="Proteomes" id="UP000017819">
    <property type="component" value="Unassembled WGS sequence"/>
</dbReference>
<dbReference type="eggNOG" id="COG2124">
    <property type="taxonomic scope" value="Bacteria"/>
</dbReference>
<dbReference type="Pfam" id="PF00067">
    <property type="entry name" value="p450"/>
    <property type="match status" value="1"/>
</dbReference>
<name>V4RSE6_9HYPH</name>
<sequence length="455" mass="50352">MAKRNKAASLPQASIADSVAFATQVALPTWSKGLIVRRPGAVALAERARLDERAVRQMQALRRKYGDGPLLLRLPVRNQAIVLGTEHVRRVLDESPEPFATASSEKRAALSHFEPKNALVSQGAKRAERRQFNERALEAERPVHRQTGHFARIVAEEAERLMANVAPAGELGWDDFVASWGRIVRRVIFGDGAADDTALSDMMTSLRSRANWAFLAPKDRTMRARFHQRVQDHLDRAESGSLAETIARTPQEPETAPSHQVAQWLFAFGPAGMATARALVLLASHRAAEARARDEAADRAATEKLDLPFLRATILESLRLWPTTPAVLRQTTRDTQWDAGTMPAGTGVFIYAPFFHRDDENLPFAHRFEPDIWLNPQRQGDWPLIPFSGGPAICPARNLVPTVGSLMLAELLSASGFELVQPDTLHPDHPLPGTLDNFALRFRLRETASPRDATG</sequence>
<dbReference type="InterPro" id="IPR036396">
    <property type="entry name" value="Cyt_P450_sf"/>
</dbReference>
<evidence type="ECO:0000313" key="3">
    <source>
        <dbReference type="Proteomes" id="UP000017819"/>
    </source>
</evidence>
<proteinExistence type="inferred from homology"/>
<comment type="similarity">
    <text evidence="1">Belongs to the cytochrome P450 family.</text>
</comment>
<keyword evidence="2" id="KW-0503">Monooxygenase</keyword>
<dbReference type="PANTHER" id="PTHR24305">
    <property type="entry name" value="CYTOCHROME P450"/>
    <property type="match status" value="1"/>
</dbReference>
<dbReference type="EMBL" id="AWXZ01000017">
    <property type="protein sequence ID" value="ESR26060.1"/>
    <property type="molecule type" value="Genomic_DNA"/>
</dbReference>
<dbReference type="STRING" id="631454.N177_1395"/>
<dbReference type="InterPro" id="IPR050121">
    <property type="entry name" value="Cytochrome_P450_monoxygenase"/>
</dbReference>
<evidence type="ECO:0000313" key="2">
    <source>
        <dbReference type="EMBL" id="ESR26060.1"/>
    </source>
</evidence>
<dbReference type="AlphaFoldDB" id="V4RSE6"/>
<gene>
    <name evidence="2" type="ORF">N177_1395</name>
</gene>
<dbReference type="GO" id="GO:0020037">
    <property type="term" value="F:heme binding"/>
    <property type="evidence" value="ECO:0007669"/>
    <property type="project" value="InterPro"/>
</dbReference>
<reference evidence="2 3" key="1">
    <citation type="journal article" date="2014" name="Genome Announc.">
        <title>Draft Genome Sequence of Lutibaculum baratangense Strain AMV1T, Isolated from a Mud Volcano in Andamans, India.</title>
        <authorList>
            <person name="Singh A."/>
            <person name="Sreenivas A."/>
            <person name="Sathyanarayana Reddy G."/>
            <person name="Pinnaka A.K."/>
            <person name="Shivaji S."/>
        </authorList>
    </citation>
    <scope>NUCLEOTIDE SEQUENCE [LARGE SCALE GENOMIC DNA]</scope>
    <source>
        <strain evidence="2 3">AMV1</strain>
    </source>
</reference>
<dbReference type="InterPro" id="IPR001128">
    <property type="entry name" value="Cyt_P450"/>
</dbReference>
<keyword evidence="3" id="KW-1185">Reference proteome</keyword>
<dbReference type="SUPFAM" id="SSF48264">
    <property type="entry name" value="Cytochrome P450"/>
    <property type="match status" value="1"/>
</dbReference>
<keyword evidence="2" id="KW-0560">Oxidoreductase</keyword>
<dbReference type="PATRIC" id="fig|631454.5.peg.1380"/>
<dbReference type="GO" id="GO:0005506">
    <property type="term" value="F:iron ion binding"/>
    <property type="evidence" value="ECO:0007669"/>
    <property type="project" value="InterPro"/>
</dbReference>
<dbReference type="PANTHER" id="PTHR24305:SF166">
    <property type="entry name" value="CYTOCHROME P450 12A4, MITOCHONDRIAL-RELATED"/>
    <property type="match status" value="1"/>
</dbReference>
<dbReference type="GO" id="GO:0016705">
    <property type="term" value="F:oxidoreductase activity, acting on paired donors, with incorporation or reduction of molecular oxygen"/>
    <property type="evidence" value="ECO:0007669"/>
    <property type="project" value="InterPro"/>
</dbReference>